<keyword evidence="6" id="KW-1185">Reference proteome</keyword>
<dbReference type="PANTHER" id="PTHR47635">
    <property type="entry name" value="CUB DOMAIN-CONTAINING PROTEIN"/>
    <property type="match status" value="1"/>
</dbReference>
<dbReference type="InterPro" id="IPR022041">
    <property type="entry name" value="Methyltransf_FA"/>
</dbReference>
<proteinExistence type="predicted"/>
<dbReference type="PROSITE" id="PS50948">
    <property type="entry name" value="PAN"/>
    <property type="match status" value="1"/>
</dbReference>
<feature type="region of interest" description="Disordered" evidence="2">
    <location>
        <begin position="1"/>
        <end position="21"/>
    </location>
</feature>
<dbReference type="SMART" id="SM00034">
    <property type="entry name" value="CLECT"/>
    <property type="match status" value="2"/>
</dbReference>
<dbReference type="AlphaFoldDB" id="A0A6P4YY49"/>
<accession>A0A6P4YY49</accession>
<keyword evidence="3" id="KW-1133">Transmembrane helix</keyword>
<evidence type="ECO:0000313" key="7">
    <source>
        <dbReference type="RefSeq" id="XP_019622206.1"/>
    </source>
</evidence>
<dbReference type="Gene3D" id="3.50.4.10">
    <property type="entry name" value="Hepatocyte Growth Factor"/>
    <property type="match status" value="1"/>
</dbReference>
<dbReference type="Gene3D" id="2.60.120.200">
    <property type="match status" value="1"/>
</dbReference>
<dbReference type="Pfam" id="PF00024">
    <property type="entry name" value="PAN_1"/>
    <property type="match status" value="1"/>
</dbReference>
<feature type="region of interest" description="Disordered" evidence="2">
    <location>
        <begin position="33"/>
        <end position="70"/>
    </location>
</feature>
<gene>
    <name evidence="7" type="primary">LOC109468398</name>
</gene>
<keyword evidence="1" id="KW-1015">Disulfide bond</keyword>
<dbReference type="SUPFAM" id="SSF56436">
    <property type="entry name" value="C-type lectin-like"/>
    <property type="match status" value="2"/>
</dbReference>
<dbReference type="CDD" id="cd00037">
    <property type="entry name" value="CLECT"/>
    <property type="match status" value="1"/>
</dbReference>
<dbReference type="OrthoDB" id="2142040at2759"/>
<feature type="transmembrane region" description="Helical" evidence="3">
    <location>
        <begin position="109"/>
        <end position="130"/>
    </location>
</feature>
<dbReference type="Proteomes" id="UP000515135">
    <property type="component" value="Unplaced"/>
</dbReference>
<dbReference type="PROSITE" id="PS50041">
    <property type="entry name" value="C_TYPE_LECTIN_2"/>
    <property type="match status" value="1"/>
</dbReference>
<dbReference type="InterPro" id="IPR016187">
    <property type="entry name" value="CTDL_fold"/>
</dbReference>
<dbReference type="InterPro" id="IPR018378">
    <property type="entry name" value="C-type_lectin_CS"/>
</dbReference>
<dbReference type="Gene3D" id="3.10.100.10">
    <property type="entry name" value="Mannose-Binding Protein A, subunit A"/>
    <property type="match status" value="2"/>
</dbReference>
<dbReference type="InterPro" id="IPR016186">
    <property type="entry name" value="C-type_lectin-like/link_sf"/>
</dbReference>
<feature type="domain" description="C-type lectin" evidence="4">
    <location>
        <begin position="777"/>
        <end position="888"/>
    </location>
</feature>
<dbReference type="Pfam" id="PF13385">
    <property type="entry name" value="Laminin_G_3"/>
    <property type="match status" value="1"/>
</dbReference>
<dbReference type="InterPro" id="IPR001304">
    <property type="entry name" value="C-type_lectin-like"/>
</dbReference>
<dbReference type="Pfam" id="PF00059">
    <property type="entry name" value="Lectin_C"/>
    <property type="match status" value="1"/>
</dbReference>
<evidence type="ECO:0000256" key="3">
    <source>
        <dbReference type="SAM" id="Phobius"/>
    </source>
</evidence>
<reference evidence="7" key="1">
    <citation type="submission" date="2025-08" db="UniProtKB">
        <authorList>
            <consortium name="RefSeq"/>
        </authorList>
    </citation>
    <scope>IDENTIFICATION</scope>
    <source>
        <tissue evidence="7">Gonad</tissue>
    </source>
</reference>
<feature type="domain" description="Apple" evidence="5">
    <location>
        <begin position="239"/>
        <end position="303"/>
    </location>
</feature>
<organism evidence="6 7">
    <name type="scientific">Branchiostoma belcheri</name>
    <name type="common">Amphioxus</name>
    <dbReference type="NCBI Taxonomy" id="7741"/>
    <lineage>
        <taxon>Eukaryota</taxon>
        <taxon>Metazoa</taxon>
        <taxon>Chordata</taxon>
        <taxon>Cephalochordata</taxon>
        <taxon>Leptocardii</taxon>
        <taxon>Amphioxiformes</taxon>
        <taxon>Branchiostomatidae</taxon>
        <taxon>Branchiostoma</taxon>
    </lineage>
</organism>
<dbReference type="Pfam" id="PF14295">
    <property type="entry name" value="PAN_4"/>
    <property type="match status" value="1"/>
</dbReference>
<dbReference type="SUPFAM" id="SSF49899">
    <property type="entry name" value="Concanavalin A-like lectins/glucanases"/>
    <property type="match status" value="1"/>
</dbReference>
<dbReference type="Pfam" id="PF12248">
    <property type="entry name" value="Methyltransf_FA"/>
    <property type="match status" value="1"/>
</dbReference>
<dbReference type="KEGG" id="bbel:109468398"/>
<dbReference type="InterPro" id="IPR013320">
    <property type="entry name" value="ConA-like_dom_sf"/>
</dbReference>
<dbReference type="InterPro" id="IPR003609">
    <property type="entry name" value="Pan_app"/>
</dbReference>
<evidence type="ECO:0000256" key="1">
    <source>
        <dbReference type="ARBA" id="ARBA00023157"/>
    </source>
</evidence>
<sequence length="1015" mass="113026">MADGCGEPWEPPDTSPGSIGNYEQACDVRFTFKTEGHGNQRRRRDSFSASELSGAERNDSPAGAPDGNTQVNVIYGICPTDHTSDSTDTDCTAKSAPKRPRIRLQFRRTIAAIGLCALVGALTVAVFSQFHQGDDNTESILASITNQLEANGKALQDILLNIKTSKLLGDQPEQYMPVQNAYPTNDTSAWYIQATVDHDQPPTTTASIPDGYKTTQAPVPNTAAPLPLVAGYSAREGTCPGNTVLSLYADTITLQACAQRCTRYPDCVAFSYSSDNHRCYPKTKTCDKPLKGSSWNVFYDKKIYGPPQVDGYTAHRGICSGNNILSLIGTVSLQDCAQRCDGHPYCVAFVFHHTKAGMCFPKSSPCTGSSYPENFFYVKKTGVCKMRSTNINYHYRWDQPPVTTSTFRFEVKANGNIHIALSDTGFNQNTCMYEVVIGGWQNQRSVIRRRMQGGMKVSATTPGIASADEFRMFEIHWAPDGTISVSKVPDAPFMTWRDPNPIPIHQVGYSTGWRSTGVWRFCAIDSAEQKPKGLWHFNKEFEAKDMTGNGNDGSAIRVYKAPGPNNQPMGSYRFMGMQTSRVQIPYKSAGSLDIRYSLTILAQVRTSVAGLLLYDFMSNSWGLFDYWNSKDTPQILVEPATTDPSTKGNRQSFENRKREWHRRFGRVSDKIRDIDGRGPYLFPNKWTYVGITYNYASGELALWRDSIKVARRMIGTRQHRARFPLVVGYNGNPARPFSGQISCLQLYDSALTQEQIAAARNKCKVYEESCGPDWHSHGSRCFRVFPAAVPYSGAKAMCARHNSGVALLKDLATNDFIVQLRNKVDHKLTTWIGLKDDEEEGKHVWEDGDILGTFQPWGFGEPNNAPGDADCVRLTPSSNKWKDYPCDRGSFGVVCEKGQVNSCPSGWTKLAPHCLRYVDRPATFEDAGKVCHNMGGTLHTMSDTRGMLLVRSLARNGTARWIWSGKEEGTDKEKCMSFLIPRVPGGRTVRTKRQLPYMSMHRTCTRKNGFFCKKV</sequence>
<name>A0A6P4YY49_BRABE</name>
<evidence type="ECO:0000256" key="2">
    <source>
        <dbReference type="SAM" id="MobiDB-lite"/>
    </source>
</evidence>
<keyword evidence="3" id="KW-0472">Membrane</keyword>
<dbReference type="PANTHER" id="PTHR47635:SF2">
    <property type="entry name" value="LAMG-LIKE JELLYROLL FOLD DOMAIN-CONTAINING PROTEIN"/>
    <property type="match status" value="1"/>
</dbReference>
<dbReference type="GeneID" id="109468398"/>
<protein>
    <submittedName>
        <fullName evidence="7">Uncharacterized protein LOC109468398</fullName>
    </submittedName>
</protein>
<evidence type="ECO:0000259" key="4">
    <source>
        <dbReference type="PROSITE" id="PS50041"/>
    </source>
</evidence>
<evidence type="ECO:0000259" key="5">
    <source>
        <dbReference type="PROSITE" id="PS50948"/>
    </source>
</evidence>
<evidence type="ECO:0000313" key="6">
    <source>
        <dbReference type="Proteomes" id="UP000515135"/>
    </source>
</evidence>
<keyword evidence="3" id="KW-0812">Transmembrane</keyword>
<dbReference type="PROSITE" id="PS00615">
    <property type="entry name" value="C_TYPE_LECTIN_1"/>
    <property type="match status" value="1"/>
</dbReference>
<dbReference type="RefSeq" id="XP_019622206.1">
    <property type="nucleotide sequence ID" value="XM_019766647.1"/>
</dbReference>